<evidence type="ECO:0000313" key="4">
    <source>
        <dbReference type="WBParaSite" id="ASIM_0001892101-mRNA-1"/>
    </source>
</evidence>
<gene>
    <name evidence="2" type="ORF">ASIM_LOCUS18317</name>
</gene>
<organism evidence="4">
    <name type="scientific">Anisakis simplex</name>
    <name type="common">Herring worm</name>
    <dbReference type="NCBI Taxonomy" id="6269"/>
    <lineage>
        <taxon>Eukaryota</taxon>
        <taxon>Metazoa</taxon>
        <taxon>Ecdysozoa</taxon>
        <taxon>Nematoda</taxon>
        <taxon>Chromadorea</taxon>
        <taxon>Rhabditida</taxon>
        <taxon>Spirurina</taxon>
        <taxon>Ascaridomorpha</taxon>
        <taxon>Ascaridoidea</taxon>
        <taxon>Anisakidae</taxon>
        <taxon>Anisakis</taxon>
        <taxon>Anisakis simplex complex</taxon>
    </lineage>
</organism>
<feature type="signal peptide" evidence="1">
    <location>
        <begin position="1"/>
        <end position="16"/>
    </location>
</feature>
<protein>
    <submittedName>
        <fullName evidence="4">Chitin-binding type-2 domain-containing protein</fullName>
    </submittedName>
</protein>
<dbReference type="AlphaFoldDB" id="A0A0M3KD69"/>
<keyword evidence="3" id="KW-1185">Reference proteome</keyword>
<sequence length="74" mass="8826">MKLITLIFLHIVYVLAQNDECVTVVDRYANCEGYVFVPTRNSDDEYKVCQHDADCEDQREPPAWCRPDKWQNWM</sequence>
<dbReference type="Proteomes" id="UP000267096">
    <property type="component" value="Unassembled WGS sequence"/>
</dbReference>
<evidence type="ECO:0000256" key="1">
    <source>
        <dbReference type="SAM" id="SignalP"/>
    </source>
</evidence>
<dbReference type="EMBL" id="UYRR01035326">
    <property type="protein sequence ID" value="VDK64280.1"/>
    <property type="molecule type" value="Genomic_DNA"/>
</dbReference>
<keyword evidence="1" id="KW-0732">Signal</keyword>
<reference evidence="4" key="1">
    <citation type="submission" date="2017-02" db="UniProtKB">
        <authorList>
            <consortium name="WormBaseParasite"/>
        </authorList>
    </citation>
    <scope>IDENTIFICATION</scope>
</reference>
<accession>A0A0M3KD69</accession>
<name>A0A0M3KD69_ANISI</name>
<evidence type="ECO:0000313" key="3">
    <source>
        <dbReference type="Proteomes" id="UP000267096"/>
    </source>
</evidence>
<evidence type="ECO:0000313" key="2">
    <source>
        <dbReference type="EMBL" id="VDK64280.1"/>
    </source>
</evidence>
<proteinExistence type="predicted"/>
<reference evidence="2 3" key="2">
    <citation type="submission" date="2018-11" db="EMBL/GenBank/DDBJ databases">
        <authorList>
            <consortium name="Pathogen Informatics"/>
        </authorList>
    </citation>
    <scope>NUCLEOTIDE SEQUENCE [LARGE SCALE GENOMIC DNA]</scope>
</reference>
<feature type="chain" id="PRO_5043121394" evidence="1">
    <location>
        <begin position="17"/>
        <end position="74"/>
    </location>
</feature>
<dbReference type="WBParaSite" id="ASIM_0001892101-mRNA-1">
    <property type="protein sequence ID" value="ASIM_0001892101-mRNA-1"/>
    <property type="gene ID" value="ASIM_0001892101"/>
</dbReference>